<evidence type="ECO:0000313" key="1">
    <source>
        <dbReference type="EMBL" id="CAG8853354.1"/>
    </source>
</evidence>
<comment type="caution">
    <text evidence="1">The sequence shown here is derived from an EMBL/GenBank/DDBJ whole genome shotgun (WGS) entry which is preliminary data.</text>
</comment>
<keyword evidence="2" id="KW-1185">Reference proteome</keyword>
<dbReference type="EMBL" id="CAJVQB010123071">
    <property type="protein sequence ID" value="CAG8853354.1"/>
    <property type="molecule type" value="Genomic_DNA"/>
</dbReference>
<gene>
    <name evidence="1" type="ORF">GMARGA_LOCUS42175</name>
</gene>
<feature type="non-terminal residue" evidence="1">
    <location>
        <position position="74"/>
    </location>
</feature>
<sequence length="74" mass="9212">EHRCDYIEKFEEETKLYLKYYNGEGKGWIISQIIEYFSYQYAIFERININETESFAEYMRKNVKNITTFDYYCQ</sequence>
<protein>
    <submittedName>
        <fullName evidence="1">24561_t:CDS:1</fullName>
    </submittedName>
</protein>
<dbReference type="Proteomes" id="UP000789901">
    <property type="component" value="Unassembled WGS sequence"/>
</dbReference>
<accession>A0ABN7XDQ4</accession>
<name>A0ABN7XDQ4_GIGMA</name>
<reference evidence="1 2" key="1">
    <citation type="submission" date="2021-06" db="EMBL/GenBank/DDBJ databases">
        <authorList>
            <person name="Kallberg Y."/>
            <person name="Tangrot J."/>
            <person name="Rosling A."/>
        </authorList>
    </citation>
    <scope>NUCLEOTIDE SEQUENCE [LARGE SCALE GENOMIC DNA]</scope>
    <source>
        <strain evidence="1 2">120-4 pot B 10/14</strain>
    </source>
</reference>
<proteinExistence type="predicted"/>
<evidence type="ECO:0000313" key="2">
    <source>
        <dbReference type="Proteomes" id="UP000789901"/>
    </source>
</evidence>
<organism evidence="1 2">
    <name type="scientific">Gigaspora margarita</name>
    <dbReference type="NCBI Taxonomy" id="4874"/>
    <lineage>
        <taxon>Eukaryota</taxon>
        <taxon>Fungi</taxon>
        <taxon>Fungi incertae sedis</taxon>
        <taxon>Mucoromycota</taxon>
        <taxon>Glomeromycotina</taxon>
        <taxon>Glomeromycetes</taxon>
        <taxon>Diversisporales</taxon>
        <taxon>Gigasporaceae</taxon>
        <taxon>Gigaspora</taxon>
    </lineage>
</organism>
<feature type="non-terminal residue" evidence="1">
    <location>
        <position position="1"/>
    </location>
</feature>